<evidence type="ECO:0000256" key="1">
    <source>
        <dbReference type="ARBA" id="ARBA00004123"/>
    </source>
</evidence>
<dbReference type="InterPro" id="IPR011993">
    <property type="entry name" value="PH-like_dom_sf"/>
</dbReference>
<comment type="caution">
    <text evidence="6">The sequence shown here is derived from an EMBL/GenBank/DDBJ whole genome shotgun (WGS) entry which is preliminary data.</text>
</comment>
<dbReference type="Pfam" id="PF22972">
    <property type="entry name" value="EVH1_PP4R3"/>
    <property type="match status" value="1"/>
</dbReference>
<dbReference type="InterPro" id="IPR055236">
    <property type="entry name" value="EVH1_PP4R3"/>
</dbReference>
<evidence type="ECO:0000313" key="7">
    <source>
        <dbReference type="Proteomes" id="UP001295684"/>
    </source>
</evidence>
<feature type="compositionally biased region" description="Polar residues" evidence="3">
    <location>
        <begin position="742"/>
        <end position="769"/>
    </location>
</feature>
<feature type="domain" description="PP4R3 EVH1-like" evidence="5">
    <location>
        <begin position="48"/>
        <end position="135"/>
    </location>
</feature>
<sequence>MEENQGNTQTGEPAVEKEPSNLQEGINPEEQPGETEVKENGQPEEANRFRAKLYKLNEDGGWNDLGTGYCSIQGNSERIVIISEENEETKLLDTEVACPPNYHRQRDTIITWLDEEQQCDFAISFQELEGAQKTWEALGCGDMMSDEESDDESLPLPKADNLDEIIEIIQIPDPERRKRYTSKIIKTDEKEVEYFSKLKDIFETHEDLECENTCQKIFMIFKEFLNFDDPNILEILMSNNYYLTVFGALEYNPEINNKNEETKHRNFLQKKAQKKSFIHFNSESITEKIDLSFRLNYLKDTALAIGLDDNSIQVVGNLISKTNSELVEAILSDGDCMGKIFKQIQEKDMDARKESLTFLLEIIALSKSCQMPGNSKLLDSFKKVEDFNLSVFIRNCIEYNNDLADLGDISKEDREESDKFIINCCDILQSLLLCAPSLGINSSEASRIIGATNSLVDICDTNKNKEEPKKLFMTLTDHMIKTQNEGLKLQIHELLKFILDNDQSLGSTFYEVSFPLFSEYLPEKYKEDDKEHNTLVDLTKSLIVDIINRNIMEDNYIVSSYLHKHEIFQKVNEMATSDSKIQAMCLLKFYKTLIAINFKPYVTEMIKLNLCDVVAEVYQKIENKKNLIASIAYDLFSLICKKEHYDLAKYLCDKFEVVHPYLKGAADKYKEKVDAAQKEGDNIFDGYEDSAADQKANQEAYMSSLSFREEEKEEQYKKFDFLSQNSSNEPEEDSLLIKPKVSPNNGSKIQIDSNIFKSISSPKSDGNSKGRTKSILDENYVHQPIEFEKSSPNLLQNSAPKIVFDISASINVGNPAREESKDRVMEDTKQEQPSLEKTLPSAPLLAPAPAPAPEPAQKRPSADVGEDPSKRAKTGEDTEEPIKKT</sequence>
<dbReference type="Proteomes" id="UP001295684">
    <property type="component" value="Unassembled WGS sequence"/>
</dbReference>
<accession>A0AAD1XS94</accession>
<feature type="region of interest" description="Disordered" evidence="3">
    <location>
        <begin position="722"/>
        <end position="773"/>
    </location>
</feature>
<feature type="compositionally biased region" description="Basic and acidic residues" evidence="3">
    <location>
        <begin position="35"/>
        <end position="46"/>
    </location>
</feature>
<reference evidence="6" key="1">
    <citation type="submission" date="2023-07" db="EMBL/GenBank/DDBJ databases">
        <authorList>
            <consortium name="AG Swart"/>
            <person name="Singh M."/>
            <person name="Singh A."/>
            <person name="Seah K."/>
            <person name="Emmerich C."/>
        </authorList>
    </citation>
    <scope>NUCLEOTIDE SEQUENCE</scope>
    <source>
        <strain evidence="6">DP1</strain>
    </source>
</reference>
<keyword evidence="2" id="KW-0539">Nucleus</keyword>
<feature type="compositionally biased region" description="Basic and acidic residues" evidence="3">
    <location>
        <begin position="816"/>
        <end position="830"/>
    </location>
</feature>
<evidence type="ECO:0000256" key="2">
    <source>
        <dbReference type="ARBA" id="ARBA00023242"/>
    </source>
</evidence>
<dbReference type="AlphaFoldDB" id="A0AAD1XS94"/>
<keyword evidence="7" id="KW-1185">Reference proteome</keyword>
<dbReference type="GO" id="GO:0030289">
    <property type="term" value="C:protein phosphatase 4 complex"/>
    <property type="evidence" value="ECO:0007669"/>
    <property type="project" value="TreeGrafter"/>
</dbReference>
<organism evidence="6 7">
    <name type="scientific">Euplotes crassus</name>
    <dbReference type="NCBI Taxonomy" id="5936"/>
    <lineage>
        <taxon>Eukaryota</taxon>
        <taxon>Sar</taxon>
        <taxon>Alveolata</taxon>
        <taxon>Ciliophora</taxon>
        <taxon>Intramacronucleata</taxon>
        <taxon>Spirotrichea</taxon>
        <taxon>Hypotrichia</taxon>
        <taxon>Euplotida</taxon>
        <taxon>Euplotidae</taxon>
        <taxon>Moneuplotes</taxon>
    </lineage>
</organism>
<feature type="compositionally biased region" description="Polar residues" evidence="3">
    <location>
        <begin position="1"/>
        <end position="11"/>
    </location>
</feature>
<dbReference type="Gene3D" id="2.30.29.30">
    <property type="entry name" value="Pleckstrin-homology domain (PH domain)/Phosphotyrosine-binding domain (PTB)"/>
    <property type="match status" value="1"/>
</dbReference>
<protein>
    <recommendedName>
        <fullName evidence="8">Serine/threonine-protein phosphatase 4 regulatory subunit 3-like central domain-containing protein</fullName>
    </recommendedName>
</protein>
<feature type="domain" description="Serine/threonine-protein phosphatase 4 regulatory subunit 3-like central" evidence="4">
    <location>
        <begin position="167"/>
        <end position="656"/>
    </location>
</feature>
<dbReference type="GO" id="GO:0005654">
    <property type="term" value="C:nucleoplasm"/>
    <property type="evidence" value="ECO:0007669"/>
    <property type="project" value="TreeGrafter"/>
</dbReference>
<feature type="region of interest" description="Disordered" evidence="3">
    <location>
        <begin position="811"/>
        <end position="885"/>
    </location>
</feature>
<dbReference type="PANTHER" id="PTHR23318">
    <property type="entry name" value="ATP SYNTHASE GAMMA-RELATED"/>
    <property type="match status" value="1"/>
</dbReference>
<dbReference type="PANTHER" id="PTHR23318:SF0">
    <property type="entry name" value="SERINE_THREONINE-PROTEIN PHOSPHATASE 4 REGULATORY SUBUNIT 3"/>
    <property type="match status" value="1"/>
</dbReference>
<dbReference type="InterPro" id="IPR006887">
    <property type="entry name" value="P4R3-like_central_dom"/>
</dbReference>
<dbReference type="GO" id="GO:0072542">
    <property type="term" value="F:protein phosphatase activator activity"/>
    <property type="evidence" value="ECO:0007669"/>
    <property type="project" value="TreeGrafter"/>
</dbReference>
<dbReference type="SUPFAM" id="SSF50729">
    <property type="entry name" value="PH domain-like"/>
    <property type="match status" value="1"/>
</dbReference>
<evidence type="ECO:0000259" key="4">
    <source>
        <dbReference type="Pfam" id="PF04802"/>
    </source>
</evidence>
<dbReference type="InterPro" id="IPR051137">
    <property type="entry name" value="PP4R3-like"/>
</dbReference>
<dbReference type="EMBL" id="CAMPGE010020008">
    <property type="protein sequence ID" value="CAI2378296.1"/>
    <property type="molecule type" value="Genomic_DNA"/>
</dbReference>
<name>A0AAD1XS94_EUPCR</name>
<evidence type="ECO:0000259" key="5">
    <source>
        <dbReference type="Pfam" id="PF22972"/>
    </source>
</evidence>
<evidence type="ECO:0008006" key="8">
    <source>
        <dbReference type="Google" id="ProtNLM"/>
    </source>
</evidence>
<feature type="region of interest" description="Disordered" evidence="3">
    <location>
        <begin position="1"/>
        <end position="46"/>
    </location>
</feature>
<comment type="subcellular location">
    <subcellularLocation>
        <location evidence="1">Nucleus</location>
    </subcellularLocation>
</comment>
<feature type="compositionally biased region" description="Basic and acidic residues" evidence="3">
    <location>
        <begin position="856"/>
        <end position="885"/>
    </location>
</feature>
<evidence type="ECO:0000256" key="3">
    <source>
        <dbReference type="SAM" id="MobiDB-lite"/>
    </source>
</evidence>
<evidence type="ECO:0000313" key="6">
    <source>
        <dbReference type="EMBL" id="CAI2378296.1"/>
    </source>
</evidence>
<proteinExistence type="predicted"/>
<gene>
    <name evidence="6" type="ORF">ECRASSUSDP1_LOCUS19691</name>
</gene>
<dbReference type="Pfam" id="PF04802">
    <property type="entry name" value="PP4R3"/>
    <property type="match status" value="1"/>
</dbReference>